<evidence type="ECO:0000313" key="3">
    <source>
        <dbReference type="Proteomes" id="UP001152561"/>
    </source>
</evidence>
<feature type="coiled-coil region" evidence="1">
    <location>
        <begin position="262"/>
        <end position="289"/>
    </location>
</feature>
<name>A0A9Q1LTC4_9SOLA</name>
<accession>A0A9Q1LTC4</accession>
<protein>
    <submittedName>
        <fullName evidence="2">Uncharacterized protein</fullName>
    </submittedName>
</protein>
<dbReference type="Proteomes" id="UP001152561">
    <property type="component" value="Unassembled WGS sequence"/>
</dbReference>
<gene>
    <name evidence="2" type="ORF">K7X08_035786</name>
</gene>
<evidence type="ECO:0000256" key="1">
    <source>
        <dbReference type="SAM" id="Coils"/>
    </source>
</evidence>
<keyword evidence="1" id="KW-0175">Coiled coil</keyword>
<evidence type="ECO:0000313" key="2">
    <source>
        <dbReference type="EMBL" id="KAJ8544182.1"/>
    </source>
</evidence>
<sequence>MRKDVKNSNKSPLEIYPRPGRWLLPIQVPLILTQLDLYGSYHIPKIKPTTADSLTRPEQNKVIQQMSSDIDILKETLDFAFGRRDNGEMVPVEKQWRCTIEKDILSVLIRGFINDIQQRFEFELSNFLGDRIPLGFSNENLSEFIGEITTLRQELKAFYSRYDEEIKTINNQDFLVPLTKIQRTCSEPLHKVDQECQEVGGNNYVAKLIKNHESVIRKCDDIISLNIKSVDKKSVKWEENFSKENVSNSTMGGKVVTSDCACEIIKDEVGLLKEEVDNLNLQMSILEEIHLILYEGLLKDQNVACFEPIKNTESTTTLLLSQFDAEGENSETFVKHFRDDNLLPETIGSLLKEDVYKVFFMEMFRAWKEERDDIDIEIHIREDLYKFIMVESMKDEILEYLNPAFKKMEIDGTEESLIQKLDSLLKCLEAEEDLMVKASSEIEEHNVRHELEILECEGVEERETIE</sequence>
<reference evidence="3" key="1">
    <citation type="journal article" date="2023" name="Proc. Natl. Acad. Sci. U.S.A.">
        <title>Genomic and structural basis for evolution of tropane alkaloid biosynthesis.</title>
        <authorList>
            <person name="Wanga Y.-J."/>
            <person name="Taina T."/>
            <person name="Yua J.-Y."/>
            <person name="Lia J."/>
            <person name="Xua B."/>
            <person name="Chenc J."/>
            <person name="D'Auriad J.C."/>
            <person name="Huanga J.-P."/>
            <person name="Huanga S.-X."/>
        </authorList>
    </citation>
    <scope>NUCLEOTIDE SEQUENCE [LARGE SCALE GENOMIC DNA]</scope>
    <source>
        <strain evidence="3">cv. KIB-2019</strain>
    </source>
</reference>
<dbReference type="OrthoDB" id="1868826at2759"/>
<comment type="caution">
    <text evidence="2">The sequence shown here is derived from an EMBL/GenBank/DDBJ whole genome shotgun (WGS) entry which is preliminary data.</text>
</comment>
<keyword evidence="3" id="KW-1185">Reference proteome</keyword>
<dbReference type="PANTHER" id="PTHR33883">
    <property type="entry name" value="WPP DOMAIN-ASSOCIATED PROTEIN"/>
    <property type="match status" value="1"/>
</dbReference>
<organism evidence="2 3">
    <name type="scientific">Anisodus acutangulus</name>
    <dbReference type="NCBI Taxonomy" id="402998"/>
    <lineage>
        <taxon>Eukaryota</taxon>
        <taxon>Viridiplantae</taxon>
        <taxon>Streptophyta</taxon>
        <taxon>Embryophyta</taxon>
        <taxon>Tracheophyta</taxon>
        <taxon>Spermatophyta</taxon>
        <taxon>Magnoliopsida</taxon>
        <taxon>eudicotyledons</taxon>
        <taxon>Gunneridae</taxon>
        <taxon>Pentapetalae</taxon>
        <taxon>asterids</taxon>
        <taxon>lamiids</taxon>
        <taxon>Solanales</taxon>
        <taxon>Solanaceae</taxon>
        <taxon>Solanoideae</taxon>
        <taxon>Hyoscyameae</taxon>
        <taxon>Anisodus</taxon>
    </lineage>
</organism>
<dbReference type="InterPro" id="IPR037490">
    <property type="entry name" value="WAP"/>
</dbReference>
<dbReference type="AlphaFoldDB" id="A0A9Q1LTC4"/>
<dbReference type="PANTHER" id="PTHR33883:SF7">
    <property type="entry name" value="OS04G0521600 PROTEIN"/>
    <property type="match status" value="1"/>
</dbReference>
<proteinExistence type="predicted"/>
<dbReference type="EMBL" id="JAJAGQ010000014">
    <property type="protein sequence ID" value="KAJ8544182.1"/>
    <property type="molecule type" value="Genomic_DNA"/>
</dbReference>